<evidence type="ECO:0000256" key="4">
    <source>
        <dbReference type="ARBA" id="ARBA00023125"/>
    </source>
</evidence>
<evidence type="ECO:0000256" key="5">
    <source>
        <dbReference type="ARBA" id="ARBA00023163"/>
    </source>
</evidence>
<dbReference type="Proteomes" id="UP000006230">
    <property type="component" value="Unassembled WGS sequence"/>
</dbReference>
<dbReference type="OrthoDB" id="7326651at2"/>
<dbReference type="InterPro" id="IPR011006">
    <property type="entry name" value="CheY-like_superfamily"/>
</dbReference>
<dbReference type="HOGENOM" id="CLU_000445_11_28_5"/>
<dbReference type="PANTHER" id="PTHR48111">
    <property type="entry name" value="REGULATOR OF RPOS"/>
    <property type="match status" value="1"/>
</dbReference>
<evidence type="ECO:0000256" key="2">
    <source>
        <dbReference type="ARBA" id="ARBA00023012"/>
    </source>
</evidence>
<evidence type="ECO:0000256" key="3">
    <source>
        <dbReference type="ARBA" id="ARBA00023015"/>
    </source>
</evidence>
<dbReference type="Gene3D" id="3.40.50.2300">
    <property type="match status" value="1"/>
</dbReference>
<proteinExistence type="predicted"/>
<keyword evidence="2" id="KW-0902">Two-component regulatory system</keyword>
<dbReference type="PANTHER" id="PTHR48111:SF1">
    <property type="entry name" value="TWO-COMPONENT RESPONSE REGULATOR ORR33"/>
    <property type="match status" value="1"/>
</dbReference>
<gene>
    <name evidence="8" type="ORF">R2601_17584</name>
</gene>
<evidence type="ECO:0000256" key="6">
    <source>
        <dbReference type="PROSITE-ProRule" id="PRU00169"/>
    </source>
</evidence>
<evidence type="ECO:0000313" key="8">
    <source>
        <dbReference type="EMBL" id="EAU46969.1"/>
    </source>
</evidence>
<name>Q0FRZ0_SALBH</name>
<dbReference type="GO" id="GO:0000976">
    <property type="term" value="F:transcription cis-regulatory region binding"/>
    <property type="evidence" value="ECO:0007669"/>
    <property type="project" value="TreeGrafter"/>
</dbReference>
<dbReference type="GO" id="GO:0005829">
    <property type="term" value="C:cytosol"/>
    <property type="evidence" value="ECO:0007669"/>
    <property type="project" value="TreeGrafter"/>
</dbReference>
<organism evidence="8 9">
    <name type="scientific">Salipiger bermudensis (strain DSM 26914 / JCM 13377 / KCTC 12554 / HTCC2601)</name>
    <name type="common">Pelagibaca bermudensis</name>
    <dbReference type="NCBI Taxonomy" id="314265"/>
    <lineage>
        <taxon>Bacteria</taxon>
        <taxon>Pseudomonadati</taxon>
        <taxon>Pseudomonadota</taxon>
        <taxon>Alphaproteobacteria</taxon>
        <taxon>Rhodobacterales</taxon>
        <taxon>Roseobacteraceae</taxon>
        <taxon>Salipiger</taxon>
    </lineage>
</organism>
<dbReference type="InterPro" id="IPR001789">
    <property type="entry name" value="Sig_transdc_resp-reg_receiver"/>
</dbReference>
<keyword evidence="5" id="KW-0804">Transcription</keyword>
<dbReference type="GO" id="GO:0032993">
    <property type="term" value="C:protein-DNA complex"/>
    <property type="evidence" value="ECO:0007669"/>
    <property type="project" value="TreeGrafter"/>
</dbReference>
<feature type="modified residue" description="4-aspartylphosphate" evidence="6">
    <location>
        <position position="55"/>
    </location>
</feature>
<dbReference type="Gene3D" id="3.30.70.270">
    <property type="match status" value="1"/>
</dbReference>
<keyword evidence="3" id="KW-0805">Transcription regulation</keyword>
<keyword evidence="4" id="KW-0238">DNA-binding</keyword>
<dbReference type="RefSeq" id="WP_007797291.1">
    <property type="nucleotide sequence ID" value="NZ_DS022276.1"/>
</dbReference>
<reference evidence="8 9" key="1">
    <citation type="journal article" date="2010" name="J. Bacteriol.">
        <title>Genome sequences of Pelagibaca bermudensis HTCC2601T and Maritimibacter alkaliphilus HTCC2654T, the type strains of two marine Roseobacter genera.</title>
        <authorList>
            <person name="Thrash J.C."/>
            <person name="Cho J.C."/>
            <person name="Ferriera S."/>
            <person name="Johnson J."/>
            <person name="Vergin K.L."/>
            <person name="Giovannoni S.J."/>
        </authorList>
    </citation>
    <scope>NUCLEOTIDE SEQUENCE [LARGE SCALE GENOMIC DNA]</scope>
    <source>
        <strain evidence="9">DSM 26914 / JCM 13377 / KCTC 12554 / HTCC2601</strain>
    </source>
</reference>
<feature type="domain" description="Response regulatory" evidence="7">
    <location>
        <begin position="3"/>
        <end position="122"/>
    </location>
</feature>
<dbReference type="eggNOG" id="COG3706">
    <property type="taxonomic scope" value="Bacteria"/>
</dbReference>
<dbReference type="GO" id="GO:0000156">
    <property type="term" value="F:phosphorelay response regulator activity"/>
    <property type="evidence" value="ECO:0007669"/>
    <property type="project" value="TreeGrafter"/>
</dbReference>
<evidence type="ECO:0000256" key="1">
    <source>
        <dbReference type="ARBA" id="ARBA00022553"/>
    </source>
</evidence>
<dbReference type="SUPFAM" id="SSF52172">
    <property type="entry name" value="CheY-like"/>
    <property type="match status" value="1"/>
</dbReference>
<evidence type="ECO:0000313" key="9">
    <source>
        <dbReference type="Proteomes" id="UP000006230"/>
    </source>
</evidence>
<dbReference type="GO" id="GO:0006355">
    <property type="term" value="P:regulation of DNA-templated transcription"/>
    <property type="evidence" value="ECO:0007669"/>
    <property type="project" value="TreeGrafter"/>
</dbReference>
<dbReference type="AlphaFoldDB" id="Q0FRZ0"/>
<dbReference type="PROSITE" id="PS50110">
    <property type="entry name" value="RESPONSE_REGULATORY"/>
    <property type="match status" value="1"/>
</dbReference>
<dbReference type="EMBL" id="AATQ01000010">
    <property type="protein sequence ID" value="EAU46969.1"/>
    <property type="molecule type" value="Genomic_DNA"/>
</dbReference>
<protein>
    <submittedName>
        <fullName evidence="8">Diguanylate cyclase</fullName>
    </submittedName>
</protein>
<dbReference type="Pfam" id="PF00072">
    <property type="entry name" value="Response_reg"/>
    <property type="match status" value="1"/>
</dbReference>
<dbReference type="SMART" id="SM00448">
    <property type="entry name" value="REC"/>
    <property type="match status" value="1"/>
</dbReference>
<sequence>MRKFIAVDDSEIARELIKATLADFGYHDVSSFGNPKEALESMSASEVAADLVLLDVMMPEMDGVELCARIRALDKWRDVPIVMLTSREDKSTLSRAFMAGANDYLTKPFDRIEFQARLRAQLRLKAELDRRKSSGPRSARASRRARSQFSLPGLLADRDALQDALAQVSDERLDGLGVFALSVDATARNTVDFSTRERQAILAAVAEVLAQVRMPAGNMLAHWEGDTFCGASLVHDDDALLADVRDLAMSVKRALESMPGKLKGALPGVSVGVTLPGTAGTVSEALGKAFGALEEQAQKGGNGIKVAGASQRNH</sequence>
<comment type="caution">
    <text evidence="8">The sequence shown here is derived from an EMBL/GenBank/DDBJ whole genome shotgun (WGS) entry which is preliminary data.</text>
</comment>
<dbReference type="STRING" id="314265.R2601_17584"/>
<dbReference type="InterPro" id="IPR043128">
    <property type="entry name" value="Rev_trsase/Diguanyl_cyclase"/>
</dbReference>
<keyword evidence="9" id="KW-1185">Reference proteome</keyword>
<accession>Q0FRZ0</accession>
<dbReference type="InterPro" id="IPR039420">
    <property type="entry name" value="WalR-like"/>
</dbReference>
<evidence type="ECO:0000259" key="7">
    <source>
        <dbReference type="PROSITE" id="PS50110"/>
    </source>
</evidence>
<keyword evidence="1 6" id="KW-0597">Phosphoprotein</keyword>